<sequence length="58" mass="6587">MNNPMPNSRYKDKSGQLVTVKSCAFNRVEYIREGYPAPCVVPVVRFMSEFKFVPEASA</sequence>
<dbReference type="Pfam" id="PF13973">
    <property type="entry name" value="DUF4222"/>
    <property type="match status" value="1"/>
</dbReference>
<accession>A0A9X8YQF4</accession>
<name>A0A9X8YQF4_SERMA</name>
<dbReference type="AlphaFoldDB" id="A0A9X8YQF4"/>
<dbReference type="EMBL" id="SPSG01001314">
    <property type="protein sequence ID" value="TFV07081.1"/>
    <property type="molecule type" value="Genomic_DNA"/>
</dbReference>
<protein>
    <submittedName>
        <fullName evidence="1">DUF4222 domain-containing protein</fullName>
    </submittedName>
</protein>
<proteinExistence type="predicted"/>
<evidence type="ECO:0000313" key="1">
    <source>
        <dbReference type="EMBL" id="TFV07081.1"/>
    </source>
</evidence>
<dbReference type="RefSeq" id="WP_212562202.1">
    <property type="nucleotide sequence ID" value="NZ_JBAJVL010000005.1"/>
</dbReference>
<comment type="caution">
    <text evidence="1">The sequence shown here is derived from an EMBL/GenBank/DDBJ whole genome shotgun (WGS) entry which is preliminary data.</text>
</comment>
<dbReference type="InterPro" id="IPR025317">
    <property type="entry name" value="DUF4222"/>
</dbReference>
<organism evidence="1">
    <name type="scientific">Serratia marcescens</name>
    <dbReference type="NCBI Taxonomy" id="615"/>
    <lineage>
        <taxon>Bacteria</taxon>
        <taxon>Pseudomonadati</taxon>
        <taxon>Pseudomonadota</taxon>
        <taxon>Gammaproteobacteria</taxon>
        <taxon>Enterobacterales</taxon>
        <taxon>Yersiniaceae</taxon>
        <taxon>Serratia</taxon>
    </lineage>
</organism>
<reference evidence="1" key="1">
    <citation type="submission" date="2019-03" db="EMBL/GenBank/DDBJ databases">
        <title>Serratia marcescens strain N2 draft genome.</title>
        <authorList>
            <person name="Yassin A."/>
            <person name="El-Kenawy N."/>
            <person name="Youssef N.H."/>
        </authorList>
    </citation>
    <scope>NUCLEOTIDE SEQUENCE [LARGE SCALE GENOMIC DNA]</scope>
    <source>
        <strain evidence="1">N2</strain>
    </source>
</reference>
<gene>
    <name evidence="1" type="ORF">E0L31_10540</name>
</gene>